<protein>
    <recommendedName>
        <fullName evidence="6 16">NAD(P) transhydrogenase subunit beta</fullName>
        <ecNumber evidence="5 16">7.1.1.1</ecNumber>
    </recommendedName>
    <alternativeName>
        <fullName evidence="16">Nicotinamide nucleotide transhydrogenase subunit beta</fullName>
    </alternativeName>
</protein>
<evidence type="ECO:0000256" key="3">
    <source>
        <dbReference type="ARBA" id="ARBA00007919"/>
    </source>
</evidence>
<dbReference type="InterPro" id="IPR012136">
    <property type="entry name" value="NADH_DH_b"/>
</dbReference>
<evidence type="ECO:0000256" key="12">
    <source>
        <dbReference type="ARBA" id="ARBA00022989"/>
    </source>
</evidence>
<evidence type="ECO:0000256" key="1">
    <source>
        <dbReference type="ARBA" id="ARBA00003943"/>
    </source>
</evidence>
<evidence type="ECO:0000256" key="4">
    <source>
        <dbReference type="ARBA" id="ARBA00011870"/>
    </source>
</evidence>
<feature type="transmembrane region" description="Helical" evidence="17">
    <location>
        <begin position="205"/>
        <end position="224"/>
    </location>
</feature>
<reference evidence="19 20" key="1">
    <citation type="submission" date="2024-09" db="EMBL/GenBank/DDBJ databases">
        <authorList>
            <person name="Sun Q."/>
            <person name="Mori K."/>
        </authorList>
    </citation>
    <scope>NUCLEOTIDE SEQUENCE [LARGE SCALE GENOMIC DNA]</scope>
    <source>
        <strain evidence="19 20">KCTC 23076</strain>
    </source>
</reference>
<dbReference type="PANTHER" id="PTHR44758:SF1">
    <property type="entry name" value="NAD(P) TRANSHYDROGENASE SUBUNIT BETA"/>
    <property type="match status" value="1"/>
</dbReference>
<evidence type="ECO:0000313" key="20">
    <source>
        <dbReference type="Proteomes" id="UP001589896"/>
    </source>
</evidence>
<feature type="transmembrane region" description="Helical" evidence="17">
    <location>
        <begin position="181"/>
        <end position="199"/>
    </location>
</feature>
<dbReference type="EC" id="7.1.1.1" evidence="5 16"/>
<dbReference type="Gene3D" id="3.40.50.1220">
    <property type="entry name" value="TPP-binding domain"/>
    <property type="match status" value="1"/>
</dbReference>
<evidence type="ECO:0000256" key="14">
    <source>
        <dbReference type="ARBA" id="ARBA00023136"/>
    </source>
</evidence>
<dbReference type="Proteomes" id="UP001589896">
    <property type="component" value="Unassembled WGS sequence"/>
</dbReference>
<dbReference type="RefSeq" id="WP_386665411.1">
    <property type="nucleotide sequence ID" value="NZ_JBHLTG010000001.1"/>
</dbReference>
<evidence type="ECO:0000259" key="18">
    <source>
        <dbReference type="Pfam" id="PF02233"/>
    </source>
</evidence>
<name>A0ABV6RJR2_9GAMM</name>
<keyword evidence="13 16" id="KW-0520">NAD</keyword>
<comment type="subunit">
    <text evidence="4">Heterodimer of an alpha and a beta chain.</text>
</comment>
<accession>A0ABV6RJR2</accession>
<evidence type="ECO:0000256" key="15">
    <source>
        <dbReference type="ARBA" id="ARBA00048202"/>
    </source>
</evidence>
<feature type="transmembrane region" description="Helical" evidence="17">
    <location>
        <begin position="12"/>
        <end position="33"/>
    </location>
</feature>
<keyword evidence="12 17" id="KW-1133">Transmembrane helix</keyword>
<proteinExistence type="inferred from homology"/>
<comment type="caution">
    <text evidence="19">The sequence shown here is derived from an EMBL/GenBank/DDBJ whole genome shotgun (WGS) entry which is preliminary data.</text>
</comment>
<dbReference type="EMBL" id="JBHLTG010000001">
    <property type="protein sequence ID" value="MFC0677222.1"/>
    <property type="molecule type" value="Genomic_DNA"/>
</dbReference>
<sequence length="481" mass="49292">MITTLEPDPSTTVRLTVAAASYLVAATLFLLGLQRMASPLTARSGIRWAGAGMLIATAATFLLPGLHNLGLIVTALVLGTVAAWITGRKVAITDMPQMVALYNGMGGGSAAAIGAVELLRLSAAQQAGTATAGAATMSTTALVLAVIGALIGAVSLSGSVIAWAKLDGRMDRRYTFRGQQIFNAVLFALTVVLGVVAAYSLQMPAIVAFFVAALLLGVLMTLPIGGADMPVVISLYNAFTGLAVAFEGYVLGNEALIIAGMMVGAAGLLLTRLMAKAMNRPISGVLFGSFGGGGEAQSISGSQKPIEAGDVAAMMAFADRVVIVPGYGMAVAQAQHKIWELAQKLIARGVSVKFAIHPVAGRMPGHMNVLLAEAGVPYDLIADMDDINPEFALTDVALVIGANDVVNPVAKTDPASPIYGMPILDVVNARNIVVIKRGKGTGFAGIENALFYADNARMLYGDGAAAASALVGELKALDGGH</sequence>
<keyword evidence="8 16" id="KW-0997">Cell inner membrane</keyword>
<feature type="transmembrane region" description="Helical" evidence="17">
    <location>
        <begin position="141"/>
        <end position="161"/>
    </location>
</feature>
<evidence type="ECO:0000256" key="16">
    <source>
        <dbReference type="PIRNR" id="PIRNR000204"/>
    </source>
</evidence>
<evidence type="ECO:0000256" key="7">
    <source>
        <dbReference type="ARBA" id="ARBA00022475"/>
    </source>
</evidence>
<dbReference type="SUPFAM" id="SSF52467">
    <property type="entry name" value="DHS-like NAD/FAD-binding domain"/>
    <property type="match status" value="1"/>
</dbReference>
<evidence type="ECO:0000313" key="19">
    <source>
        <dbReference type="EMBL" id="MFC0677222.1"/>
    </source>
</evidence>
<evidence type="ECO:0000256" key="6">
    <source>
        <dbReference type="ARBA" id="ARBA00014581"/>
    </source>
</evidence>
<comment type="function">
    <text evidence="1 16">The transhydrogenation between NADH and NADP is coupled to respiration and ATP hydrolysis and functions as a proton pump across the membrane.</text>
</comment>
<comment type="subcellular location">
    <subcellularLocation>
        <location evidence="2">Cell inner membrane</location>
        <topology evidence="2">Multi-pass membrane protein</topology>
    </subcellularLocation>
</comment>
<dbReference type="PIRSF" id="PIRSF000204">
    <property type="entry name" value="PNTB"/>
    <property type="match status" value="1"/>
</dbReference>
<keyword evidence="14 16" id="KW-0472">Membrane</keyword>
<keyword evidence="11 16" id="KW-1278">Translocase</keyword>
<dbReference type="Pfam" id="PF02233">
    <property type="entry name" value="PNTB"/>
    <property type="match status" value="1"/>
</dbReference>
<feature type="transmembrane region" description="Helical" evidence="17">
    <location>
        <begin position="45"/>
        <end position="63"/>
    </location>
</feature>
<evidence type="ECO:0000256" key="17">
    <source>
        <dbReference type="SAM" id="Phobius"/>
    </source>
</evidence>
<keyword evidence="9 17" id="KW-0812">Transmembrane</keyword>
<evidence type="ECO:0000256" key="9">
    <source>
        <dbReference type="ARBA" id="ARBA00022692"/>
    </source>
</evidence>
<feature type="transmembrane region" description="Helical" evidence="17">
    <location>
        <begin position="69"/>
        <end position="87"/>
    </location>
</feature>
<gene>
    <name evidence="19" type="ORF">ACFFGH_05050</name>
</gene>
<evidence type="ECO:0000256" key="10">
    <source>
        <dbReference type="ARBA" id="ARBA00022857"/>
    </source>
</evidence>
<comment type="catalytic activity">
    <reaction evidence="15 16">
        <text>NAD(+) + NADPH + H(+)(in) = NADH + NADP(+) + H(+)(out)</text>
        <dbReference type="Rhea" id="RHEA:47992"/>
        <dbReference type="ChEBI" id="CHEBI:15378"/>
        <dbReference type="ChEBI" id="CHEBI:57540"/>
        <dbReference type="ChEBI" id="CHEBI:57783"/>
        <dbReference type="ChEBI" id="CHEBI:57945"/>
        <dbReference type="ChEBI" id="CHEBI:58349"/>
        <dbReference type="EC" id="7.1.1.1"/>
    </reaction>
</comment>
<keyword evidence="10 16" id="KW-0521">NADP</keyword>
<keyword evidence="7 16" id="KW-1003">Cell membrane</keyword>
<evidence type="ECO:0000256" key="11">
    <source>
        <dbReference type="ARBA" id="ARBA00022967"/>
    </source>
</evidence>
<comment type="similarity">
    <text evidence="3 16">Belongs to the PNT beta subunit family.</text>
</comment>
<organism evidence="19 20">
    <name type="scientific">Lysobacter korlensis</name>
    <dbReference type="NCBI Taxonomy" id="553636"/>
    <lineage>
        <taxon>Bacteria</taxon>
        <taxon>Pseudomonadati</taxon>
        <taxon>Pseudomonadota</taxon>
        <taxon>Gammaproteobacteria</taxon>
        <taxon>Lysobacterales</taxon>
        <taxon>Lysobacteraceae</taxon>
        <taxon>Lysobacter</taxon>
    </lineage>
</organism>
<feature type="domain" description="NADP transhydrogenase beta-like" evidence="18">
    <location>
        <begin position="20"/>
        <end position="471"/>
    </location>
</feature>
<dbReference type="PANTHER" id="PTHR44758">
    <property type="entry name" value="NAD(P) TRANSHYDROGENASE SUBUNIT BETA"/>
    <property type="match status" value="1"/>
</dbReference>
<feature type="transmembrane region" description="Helical" evidence="17">
    <location>
        <begin position="99"/>
        <end position="121"/>
    </location>
</feature>
<evidence type="ECO:0000256" key="8">
    <source>
        <dbReference type="ARBA" id="ARBA00022519"/>
    </source>
</evidence>
<evidence type="ECO:0000256" key="2">
    <source>
        <dbReference type="ARBA" id="ARBA00004429"/>
    </source>
</evidence>
<feature type="transmembrane region" description="Helical" evidence="17">
    <location>
        <begin position="256"/>
        <end position="275"/>
    </location>
</feature>
<evidence type="ECO:0000256" key="5">
    <source>
        <dbReference type="ARBA" id="ARBA00012943"/>
    </source>
</evidence>
<dbReference type="InterPro" id="IPR034300">
    <property type="entry name" value="PNTB-like"/>
</dbReference>
<evidence type="ECO:0000256" key="13">
    <source>
        <dbReference type="ARBA" id="ARBA00023027"/>
    </source>
</evidence>
<dbReference type="InterPro" id="IPR029035">
    <property type="entry name" value="DHS-like_NAD/FAD-binding_dom"/>
</dbReference>
<keyword evidence="20" id="KW-1185">Reference proteome</keyword>